<keyword evidence="4" id="KW-0575">Peroxidase</keyword>
<dbReference type="Pfam" id="PF00578">
    <property type="entry name" value="AhpC-TSA"/>
    <property type="match status" value="1"/>
</dbReference>
<dbReference type="InterPro" id="IPR036249">
    <property type="entry name" value="Thioredoxin-like_sf"/>
</dbReference>
<dbReference type="GO" id="GO:0034599">
    <property type="term" value="P:cellular response to oxidative stress"/>
    <property type="evidence" value="ECO:0007669"/>
    <property type="project" value="TreeGrafter"/>
</dbReference>
<dbReference type="InterPro" id="IPR050924">
    <property type="entry name" value="Peroxiredoxin_BCP/PrxQ"/>
</dbReference>
<dbReference type="PANTHER" id="PTHR42801">
    <property type="entry name" value="THIOREDOXIN-DEPENDENT PEROXIDE REDUCTASE"/>
    <property type="match status" value="1"/>
</dbReference>
<dbReference type="OrthoDB" id="338622at2759"/>
<reference evidence="17" key="1">
    <citation type="submission" date="2016-05" db="EMBL/GenBank/DDBJ databases">
        <title>Comparative genomics of biotechnologically important yeasts.</title>
        <authorList>
            <consortium name="DOE Joint Genome Institute"/>
            <person name="Riley R."/>
            <person name="Haridas S."/>
            <person name="Wolfe K.H."/>
            <person name="Lopes M.R."/>
            <person name="Hittinger C.T."/>
            <person name="Goker M."/>
            <person name="Salamov A."/>
            <person name="Wisecaver J."/>
            <person name="Long T.M."/>
            <person name="Aerts A.L."/>
            <person name="Barry K."/>
            <person name="Choi C."/>
            <person name="Clum A."/>
            <person name="Coughlan A.Y."/>
            <person name="Deshpande S."/>
            <person name="Douglass A.P."/>
            <person name="Hanson S.J."/>
            <person name="Klenk H.-P."/>
            <person name="Labutti K."/>
            <person name="Lapidus A."/>
            <person name="Lindquist E."/>
            <person name="Lipzen A."/>
            <person name="Meier-Kolthoff J.P."/>
            <person name="Ohm R.A."/>
            <person name="Otillar R.P."/>
            <person name="Pangilinan J."/>
            <person name="Peng Y."/>
            <person name="Rokas A."/>
            <person name="Rosa C.A."/>
            <person name="Scheuner C."/>
            <person name="Sibirny A.A."/>
            <person name="Slot J.C."/>
            <person name="Stielow J.B."/>
            <person name="Sun H."/>
            <person name="Kurtzman C.P."/>
            <person name="Blackwell M."/>
            <person name="Grigoriev I.V."/>
            <person name="Jeffries T.W."/>
        </authorList>
    </citation>
    <scope>NUCLEOTIDE SEQUENCE [LARGE SCALE GENOMIC DNA]</scope>
    <source>
        <strain evidence="17">NRRL Y-12698</strain>
    </source>
</reference>
<protein>
    <recommendedName>
        <fullName evidence="3">thioredoxin-dependent peroxiredoxin</fullName>
        <ecNumber evidence="3">1.11.1.24</ecNumber>
    </recommendedName>
    <alternativeName>
        <fullName evidence="13">Nuclear thiol peroxidase</fullName>
    </alternativeName>
    <alternativeName>
        <fullName evidence="10">Thioredoxin peroxidase</fullName>
    </alternativeName>
</protein>
<comment type="subcellular location">
    <subcellularLocation>
        <location evidence="1">Nucleus</location>
    </subcellularLocation>
</comment>
<keyword evidence="8" id="KW-0539">Nucleus</keyword>
<evidence type="ECO:0000313" key="17">
    <source>
        <dbReference type="Proteomes" id="UP000094336"/>
    </source>
</evidence>
<comment type="catalytic activity">
    <reaction evidence="12">
        <text>a hydroperoxide + [thioredoxin]-dithiol = an alcohol + [thioredoxin]-disulfide + H2O</text>
        <dbReference type="Rhea" id="RHEA:62620"/>
        <dbReference type="Rhea" id="RHEA-COMP:10698"/>
        <dbReference type="Rhea" id="RHEA-COMP:10700"/>
        <dbReference type="ChEBI" id="CHEBI:15377"/>
        <dbReference type="ChEBI" id="CHEBI:29950"/>
        <dbReference type="ChEBI" id="CHEBI:30879"/>
        <dbReference type="ChEBI" id="CHEBI:35924"/>
        <dbReference type="ChEBI" id="CHEBI:50058"/>
        <dbReference type="EC" id="1.11.1.24"/>
    </reaction>
</comment>
<dbReference type="GO" id="GO:0045454">
    <property type="term" value="P:cell redox homeostasis"/>
    <property type="evidence" value="ECO:0007669"/>
    <property type="project" value="TreeGrafter"/>
</dbReference>
<keyword evidence="7" id="KW-1015">Disulfide bond</keyword>
<evidence type="ECO:0000256" key="9">
    <source>
        <dbReference type="ARBA" id="ARBA00023284"/>
    </source>
</evidence>
<evidence type="ECO:0000256" key="13">
    <source>
        <dbReference type="ARBA" id="ARBA00077538"/>
    </source>
</evidence>
<comment type="similarity">
    <text evidence="11">Belongs to the peroxiredoxin family. BCP/PrxQ subfamily.</text>
</comment>
<dbReference type="InterPro" id="IPR013766">
    <property type="entry name" value="Thioredoxin_domain"/>
</dbReference>
<evidence type="ECO:0000256" key="14">
    <source>
        <dbReference type="SAM" id="MobiDB-lite"/>
    </source>
</evidence>
<evidence type="ECO:0000256" key="3">
    <source>
        <dbReference type="ARBA" id="ARBA00013017"/>
    </source>
</evidence>
<evidence type="ECO:0000256" key="12">
    <source>
        <dbReference type="ARBA" id="ARBA00049091"/>
    </source>
</evidence>
<keyword evidence="9" id="KW-0676">Redox-active center</keyword>
<keyword evidence="6" id="KW-0560">Oxidoreductase</keyword>
<evidence type="ECO:0000256" key="2">
    <source>
        <dbReference type="ARBA" id="ARBA00011245"/>
    </source>
</evidence>
<name>A0A1E3QSG7_9ASCO</name>
<accession>A0A1E3QSG7</accession>
<keyword evidence="5" id="KW-0049">Antioxidant</keyword>
<dbReference type="GO" id="GO:0008379">
    <property type="term" value="F:thioredoxin peroxidase activity"/>
    <property type="evidence" value="ECO:0007669"/>
    <property type="project" value="EnsemblFungi"/>
</dbReference>
<dbReference type="GO" id="GO:0005737">
    <property type="term" value="C:cytoplasm"/>
    <property type="evidence" value="ECO:0007669"/>
    <property type="project" value="TreeGrafter"/>
</dbReference>
<dbReference type="EC" id="1.11.1.24" evidence="3"/>
<dbReference type="Gene3D" id="3.40.30.10">
    <property type="entry name" value="Glutaredoxin"/>
    <property type="match status" value="1"/>
</dbReference>
<feature type="region of interest" description="Disordered" evidence="14">
    <location>
        <begin position="21"/>
        <end position="76"/>
    </location>
</feature>
<dbReference type="CDD" id="cd03017">
    <property type="entry name" value="PRX_BCP"/>
    <property type="match status" value="1"/>
</dbReference>
<proteinExistence type="inferred from homology"/>
<dbReference type="PANTHER" id="PTHR42801:SF23">
    <property type="entry name" value="PEROXIREDOXIN DOT5"/>
    <property type="match status" value="1"/>
</dbReference>
<keyword evidence="17" id="KW-1185">Reference proteome</keyword>
<evidence type="ECO:0000256" key="6">
    <source>
        <dbReference type="ARBA" id="ARBA00023002"/>
    </source>
</evidence>
<evidence type="ECO:0000256" key="1">
    <source>
        <dbReference type="ARBA" id="ARBA00004123"/>
    </source>
</evidence>
<evidence type="ECO:0000256" key="8">
    <source>
        <dbReference type="ARBA" id="ARBA00023242"/>
    </source>
</evidence>
<dbReference type="SUPFAM" id="SSF52833">
    <property type="entry name" value="Thioredoxin-like"/>
    <property type="match status" value="1"/>
</dbReference>
<gene>
    <name evidence="16" type="ORF">BABINDRAFT_161624</name>
</gene>
<dbReference type="EMBL" id="KV454431">
    <property type="protein sequence ID" value="ODQ79962.1"/>
    <property type="molecule type" value="Genomic_DNA"/>
</dbReference>
<feature type="domain" description="Thioredoxin" evidence="15">
    <location>
        <begin position="63"/>
        <end position="215"/>
    </location>
</feature>
<dbReference type="PROSITE" id="PS51352">
    <property type="entry name" value="THIOREDOXIN_2"/>
    <property type="match status" value="1"/>
</dbReference>
<feature type="compositionally biased region" description="Basic and acidic residues" evidence="14">
    <location>
        <begin position="32"/>
        <end position="52"/>
    </location>
</feature>
<organism evidence="16 17">
    <name type="scientific">Babjeviella inositovora NRRL Y-12698</name>
    <dbReference type="NCBI Taxonomy" id="984486"/>
    <lineage>
        <taxon>Eukaryota</taxon>
        <taxon>Fungi</taxon>
        <taxon>Dikarya</taxon>
        <taxon>Ascomycota</taxon>
        <taxon>Saccharomycotina</taxon>
        <taxon>Pichiomycetes</taxon>
        <taxon>Serinales incertae sedis</taxon>
        <taxon>Babjeviella</taxon>
    </lineage>
</organism>
<evidence type="ECO:0000256" key="5">
    <source>
        <dbReference type="ARBA" id="ARBA00022862"/>
    </source>
</evidence>
<evidence type="ECO:0000256" key="7">
    <source>
        <dbReference type="ARBA" id="ARBA00023157"/>
    </source>
</evidence>
<evidence type="ECO:0000256" key="11">
    <source>
        <dbReference type="ARBA" id="ARBA00038489"/>
    </source>
</evidence>
<dbReference type="GO" id="GO:0005634">
    <property type="term" value="C:nucleus"/>
    <property type="evidence" value="ECO:0007669"/>
    <property type="project" value="UniProtKB-SubCell"/>
</dbReference>
<evidence type="ECO:0000259" key="15">
    <source>
        <dbReference type="PROSITE" id="PS51352"/>
    </source>
</evidence>
<dbReference type="Proteomes" id="UP000094336">
    <property type="component" value="Unassembled WGS sequence"/>
</dbReference>
<evidence type="ECO:0000256" key="4">
    <source>
        <dbReference type="ARBA" id="ARBA00022559"/>
    </source>
</evidence>
<evidence type="ECO:0000313" key="16">
    <source>
        <dbReference type="EMBL" id="ODQ79962.1"/>
    </source>
</evidence>
<comment type="subunit">
    <text evidence="2">Monomer.</text>
</comment>
<evidence type="ECO:0000256" key="10">
    <source>
        <dbReference type="ARBA" id="ARBA00032824"/>
    </source>
</evidence>
<dbReference type="GeneID" id="30146771"/>
<dbReference type="AlphaFoldDB" id="A0A1E3QSG7"/>
<dbReference type="InterPro" id="IPR000866">
    <property type="entry name" value="AhpC/TSA"/>
</dbReference>
<dbReference type="FunFam" id="3.40.30.10:FF:000157">
    <property type="entry name" value="DOT5p Nuclear thiol peroxidase"/>
    <property type="match status" value="1"/>
</dbReference>
<dbReference type="STRING" id="984486.A0A1E3QSG7"/>
<feature type="compositionally biased region" description="Basic and acidic residues" evidence="14">
    <location>
        <begin position="60"/>
        <end position="76"/>
    </location>
</feature>
<sequence>MPGLRRSARVASRTDVVVVSAPPAKKQKAVKAKKEEIANGGAKSKEQAKESEKEEEEEVSKELEEGDKLPENITLKDDNSNDINLFKLTEDSDDKRRIVVLFSYPKASTPGCTRQAQGYRDNYEELKSKAYVFGISADSITSQRNFAQKHGFQYPLLSDPKRELVGILGGKKSPASGVARSHWVFVDGVLKHKHVGISPENSVKLGKQEVDALFEELNKA</sequence>
<dbReference type="RefSeq" id="XP_018985290.1">
    <property type="nucleotide sequence ID" value="XM_019128918.1"/>
</dbReference>